<evidence type="ECO:0000313" key="6">
    <source>
        <dbReference type="Proteomes" id="UP000192333"/>
    </source>
</evidence>
<dbReference type="AlphaFoldDB" id="A0A1W2H759"/>
<feature type="domain" description="4-O-methyl-glucuronoyl methylesterase-like" evidence="4">
    <location>
        <begin position="109"/>
        <end position="347"/>
    </location>
</feature>
<keyword evidence="1" id="KW-0719">Serine esterase</keyword>
<evidence type="ECO:0000256" key="3">
    <source>
        <dbReference type="ARBA" id="ARBA00022801"/>
    </source>
</evidence>
<accession>A0A1W2H759</accession>
<evidence type="ECO:0000313" key="5">
    <source>
        <dbReference type="EMBL" id="SMD44468.1"/>
    </source>
</evidence>
<sequence>MKNLIKSIYLLNILVGIIFSPNLFAQEQFNYDESKVPDLVLPDPFVSAKGEIIKTVDEWESIRRPELIRLFAENVYGGIPRDFDEIHFNVSTDSDHLYKEVAMKKNVTIRVTRNGKAQAIKLFVFLPLEGKGPHPVFLLISHRNVQALLDDKEDRFFPIAQIVEKGYAAAIFDVVDVSPDDKERFTNGILESLYPEELKNSGGMRGLAAWAWGAMRAMDYFESENAIDHKRAAIVGHSRGGKAALWAGANDKRWAVVISNESGCGGAALSRRRFGETVKRINTSFPYWFNDNFKAYNDNEDALPIDQHLLAACIAPRSIYIASAIEDQWADPKGEFLSLKLGSRVYSEIYGIKVDLPEIFENHQRTIHTKSVGYHLREGKHNLTLYDWERFMDFVEKEFLLAR</sequence>
<evidence type="ECO:0000256" key="2">
    <source>
        <dbReference type="ARBA" id="ARBA00022729"/>
    </source>
</evidence>
<keyword evidence="2" id="KW-0732">Signal</keyword>
<protein>
    <recommendedName>
        <fullName evidence="4">4-O-methyl-glucuronoyl methylesterase-like domain-containing protein</fullName>
    </recommendedName>
</protein>
<proteinExistence type="predicted"/>
<evidence type="ECO:0000259" key="4">
    <source>
        <dbReference type="Pfam" id="PF22244"/>
    </source>
</evidence>
<dbReference type="Proteomes" id="UP000192333">
    <property type="component" value="Chromosome I"/>
</dbReference>
<name>A0A1W2H759_9BACT</name>
<keyword evidence="3" id="KW-0378">Hydrolase</keyword>
<dbReference type="GO" id="GO:0052689">
    <property type="term" value="F:carboxylic ester hydrolase activity"/>
    <property type="evidence" value="ECO:0007669"/>
    <property type="project" value="UniProtKB-KW"/>
</dbReference>
<dbReference type="InterPro" id="IPR054579">
    <property type="entry name" value="GCE-like_dom"/>
</dbReference>
<reference evidence="6" key="1">
    <citation type="submission" date="2017-04" db="EMBL/GenBank/DDBJ databases">
        <authorList>
            <person name="Varghese N."/>
            <person name="Submissions S."/>
        </authorList>
    </citation>
    <scope>NUCLEOTIDE SEQUENCE [LARGE SCALE GENOMIC DNA]</scope>
    <source>
        <strain evidence="6">DSM 16537</strain>
    </source>
</reference>
<gene>
    <name evidence="5" type="ORF">SAMN00777080_3090</name>
</gene>
<dbReference type="OrthoDB" id="9809261at2"/>
<organism evidence="5 6">
    <name type="scientific">Aquiflexum balticum DSM 16537</name>
    <dbReference type="NCBI Taxonomy" id="758820"/>
    <lineage>
        <taxon>Bacteria</taxon>
        <taxon>Pseudomonadati</taxon>
        <taxon>Bacteroidota</taxon>
        <taxon>Cytophagia</taxon>
        <taxon>Cytophagales</taxon>
        <taxon>Cyclobacteriaceae</taxon>
        <taxon>Aquiflexum</taxon>
    </lineage>
</organism>
<dbReference type="EMBL" id="LT838813">
    <property type="protein sequence ID" value="SMD44468.1"/>
    <property type="molecule type" value="Genomic_DNA"/>
</dbReference>
<keyword evidence="6" id="KW-1185">Reference proteome</keyword>
<dbReference type="STRING" id="758820.SAMN00777080_3090"/>
<dbReference type="RefSeq" id="WP_084121241.1">
    <property type="nucleotide sequence ID" value="NZ_LT838813.1"/>
</dbReference>
<dbReference type="Pfam" id="PF22244">
    <property type="entry name" value="GCE_fung"/>
    <property type="match status" value="1"/>
</dbReference>
<dbReference type="SUPFAM" id="SSF53474">
    <property type="entry name" value="alpha/beta-Hydrolases"/>
    <property type="match status" value="1"/>
</dbReference>
<dbReference type="Gene3D" id="3.40.50.1820">
    <property type="entry name" value="alpha/beta hydrolase"/>
    <property type="match status" value="1"/>
</dbReference>
<evidence type="ECO:0000256" key="1">
    <source>
        <dbReference type="ARBA" id="ARBA00022487"/>
    </source>
</evidence>
<dbReference type="InterPro" id="IPR029058">
    <property type="entry name" value="AB_hydrolase_fold"/>
</dbReference>